<keyword evidence="3" id="KW-1185">Reference proteome</keyword>
<evidence type="ECO:0000259" key="1">
    <source>
        <dbReference type="Pfam" id="PF00735"/>
    </source>
</evidence>
<name>A0A2H9TM47_9FUNG</name>
<protein>
    <submittedName>
        <fullName evidence="2">Septin domain-containing protein</fullName>
    </submittedName>
</protein>
<organism evidence="2 3">
    <name type="scientific">Paramicrosporidium saccamoebae</name>
    <dbReference type="NCBI Taxonomy" id="1246581"/>
    <lineage>
        <taxon>Eukaryota</taxon>
        <taxon>Fungi</taxon>
        <taxon>Fungi incertae sedis</taxon>
        <taxon>Cryptomycota</taxon>
        <taxon>Cryptomycota incertae sedis</taxon>
        <taxon>Paramicrosporidium</taxon>
    </lineage>
</organism>
<dbReference type="Pfam" id="PF00735">
    <property type="entry name" value="Septin"/>
    <property type="match status" value="1"/>
</dbReference>
<dbReference type="Gene3D" id="3.40.50.300">
    <property type="entry name" value="P-loop containing nucleotide triphosphate hydrolases"/>
    <property type="match status" value="1"/>
</dbReference>
<feature type="domain" description="Septin-type G" evidence="1">
    <location>
        <begin position="1"/>
        <end position="75"/>
    </location>
</feature>
<gene>
    <name evidence="2" type="ORF">PSACC_01330</name>
</gene>
<dbReference type="GO" id="GO:0005525">
    <property type="term" value="F:GTP binding"/>
    <property type="evidence" value="ECO:0007669"/>
    <property type="project" value="InterPro"/>
</dbReference>
<dbReference type="OrthoDB" id="416553at2759"/>
<evidence type="ECO:0000313" key="3">
    <source>
        <dbReference type="Proteomes" id="UP000240830"/>
    </source>
</evidence>
<dbReference type="InterPro" id="IPR027417">
    <property type="entry name" value="P-loop_NTPase"/>
</dbReference>
<evidence type="ECO:0000313" key="2">
    <source>
        <dbReference type="EMBL" id="PJF18814.1"/>
    </source>
</evidence>
<comment type="caution">
    <text evidence="2">The sequence shown here is derived from an EMBL/GenBank/DDBJ whole genome shotgun (WGS) entry which is preliminary data.</text>
</comment>
<dbReference type="Proteomes" id="UP000240830">
    <property type="component" value="Unassembled WGS sequence"/>
</dbReference>
<dbReference type="AlphaFoldDB" id="A0A2H9TM47"/>
<accession>A0A2H9TM47</accession>
<dbReference type="STRING" id="1246581.A0A2H9TM47"/>
<dbReference type="InterPro" id="IPR030379">
    <property type="entry name" value="G_SEPTIN_dom"/>
</dbReference>
<sequence length="83" mass="9490">MEDIAKNEIPVYDFAALSEELDDHIVHPEQLPFALMGATFPHDGSKRGRKYPWGFIDVDDAKVCDLRSLETILLKYPSHVDFN</sequence>
<reference evidence="2 3" key="1">
    <citation type="submission" date="2016-10" db="EMBL/GenBank/DDBJ databases">
        <title>The genome of Paramicrosporidium saccamoebae is the missing link in understanding Cryptomycota and Microsporidia evolution.</title>
        <authorList>
            <person name="Quandt C.A."/>
            <person name="Beaudet D."/>
            <person name="Corsaro D."/>
            <person name="Michel R."/>
            <person name="Corradi N."/>
            <person name="James T."/>
        </authorList>
    </citation>
    <scope>NUCLEOTIDE SEQUENCE [LARGE SCALE GENOMIC DNA]</scope>
    <source>
        <strain evidence="2 3">KSL3</strain>
    </source>
</reference>
<dbReference type="EMBL" id="MTSL01000101">
    <property type="protein sequence ID" value="PJF18814.1"/>
    <property type="molecule type" value="Genomic_DNA"/>
</dbReference>
<proteinExistence type="predicted"/>